<keyword evidence="4" id="KW-1185">Reference proteome</keyword>
<accession>A0ABQ0LZV0</accession>
<dbReference type="Proteomes" id="UP000815677">
    <property type="component" value="Unassembled WGS sequence"/>
</dbReference>
<name>A0ABQ0LZV0_MYCCL</name>
<proteinExistence type="predicted"/>
<evidence type="ECO:0000313" key="3">
    <source>
        <dbReference type="EMBL" id="GAT56628.1"/>
    </source>
</evidence>
<feature type="region of interest" description="Disordered" evidence="1">
    <location>
        <begin position="79"/>
        <end position="104"/>
    </location>
</feature>
<organism evidence="3 4">
    <name type="scientific">Mycena chlorophos</name>
    <name type="common">Agaric fungus</name>
    <name type="synonym">Agaricus chlorophos</name>
    <dbReference type="NCBI Taxonomy" id="658473"/>
    <lineage>
        <taxon>Eukaryota</taxon>
        <taxon>Fungi</taxon>
        <taxon>Dikarya</taxon>
        <taxon>Basidiomycota</taxon>
        <taxon>Agaricomycotina</taxon>
        <taxon>Agaricomycetes</taxon>
        <taxon>Agaricomycetidae</taxon>
        <taxon>Agaricales</taxon>
        <taxon>Marasmiineae</taxon>
        <taxon>Mycenaceae</taxon>
        <taxon>Mycena</taxon>
    </lineage>
</organism>
<evidence type="ECO:0000256" key="2">
    <source>
        <dbReference type="SAM" id="SignalP"/>
    </source>
</evidence>
<keyword evidence="2" id="KW-0732">Signal</keyword>
<feature type="signal peptide" evidence="2">
    <location>
        <begin position="1"/>
        <end position="23"/>
    </location>
</feature>
<sequence length="104" mass="11144">MASSTATPHSLTSVLPLLVLAHGHDPDGACLFAFDNTLEQFALRTRAQPLHQHRNSPLQLITSGCEIFGNLTSPFHKSWTPGARHSASTRTARVRGAAAEAQST</sequence>
<gene>
    <name evidence="3" type="ORF">MCHLO_13257</name>
</gene>
<protein>
    <submittedName>
        <fullName evidence="3">Uncharacterized protein</fullName>
    </submittedName>
</protein>
<feature type="chain" id="PRO_5047439770" evidence="2">
    <location>
        <begin position="24"/>
        <end position="104"/>
    </location>
</feature>
<evidence type="ECO:0000313" key="4">
    <source>
        <dbReference type="Proteomes" id="UP000815677"/>
    </source>
</evidence>
<reference evidence="3" key="1">
    <citation type="submission" date="2014-09" db="EMBL/GenBank/DDBJ databases">
        <title>Genome sequence of the luminous mushroom Mycena chlorophos for searching fungal bioluminescence genes.</title>
        <authorList>
            <person name="Tanaka Y."/>
            <person name="Kasuga D."/>
            <person name="Oba Y."/>
            <person name="Hase S."/>
            <person name="Sato K."/>
            <person name="Oba Y."/>
            <person name="Sakakibara Y."/>
        </authorList>
    </citation>
    <scope>NUCLEOTIDE SEQUENCE</scope>
</reference>
<evidence type="ECO:0000256" key="1">
    <source>
        <dbReference type="SAM" id="MobiDB-lite"/>
    </source>
</evidence>
<dbReference type="EMBL" id="DF849320">
    <property type="protein sequence ID" value="GAT56628.1"/>
    <property type="molecule type" value="Genomic_DNA"/>
</dbReference>